<dbReference type="AlphaFoldDB" id="A0A0A8ZB32"/>
<keyword evidence="1" id="KW-0472">Membrane</keyword>
<protein>
    <submittedName>
        <fullName evidence="2">Uncharacterized protein</fullName>
    </submittedName>
</protein>
<accession>A0A0A8ZB32</accession>
<feature type="transmembrane region" description="Helical" evidence="1">
    <location>
        <begin position="73"/>
        <end position="91"/>
    </location>
</feature>
<name>A0A0A8ZB32_ARUDO</name>
<dbReference type="EMBL" id="GBRH01265838">
    <property type="protein sequence ID" value="JAD32057.1"/>
    <property type="molecule type" value="Transcribed_RNA"/>
</dbReference>
<evidence type="ECO:0000256" key="1">
    <source>
        <dbReference type="SAM" id="Phobius"/>
    </source>
</evidence>
<organism evidence="2">
    <name type="scientific">Arundo donax</name>
    <name type="common">Giant reed</name>
    <name type="synonym">Donax arundinaceus</name>
    <dbReference type="NCBI Taxonomy" id="35708"/>
    <lineage>
        <taxon>Eukaryota</taxon>
        <taxon>Viridiplantae</taxon>
        <taxon>Streptophyta</taxon>
        <taxon>Embryophyta</taxon>
        <taxon>Tracheophyta</taxon>
        <taxon>Spermatophyta</taxon>
        <taxon>Magnoliopsida</taxon>
        <taxon>Liliopsida</taxon>
        <taxon>Poales</taxon>
        <taxon>Poaceae</taxon>
        <taxon>PACMAD clade</taxon>
        <taxon>Arundinoideae</taxon>
        <taxon>Arundineae</taxon>
        <taxon>Arundo</taxon>
    </lineage>
</organism>
<sequence>MTTGQRSYRKVNNIKYFGTEVVYAIGNVFFVQCGYQNWEYYHEINNTYEVDQEFVKFYDKLARETMVQIRWTVNYWVICHLVLIAFMYLQWVERCLRDRKLEVKVSCA</sequence>
<keyword evidence="1" id="KW-1133">Transmembrane helix</keyword>
<reference evidence="2" key="2">
    <citation type="journal article" date="2015" name="Data Brief">
        <title>Shoot transcriptome of the giant reed, Arundo donax.</title>
        <authorList>
            <person name="Barrero R.A."/>
            <person name="Guerrero F.D."/>
            <person name="Moolhuijzen P."/>
            <person name="Goolsby J.A."/>
            <person name="Tidwell J."/>
            <person name="Bellgard S.E."/>
            <person name="Bellgard M.I."/>
        </authorList>
    </citation>
    <scope>NUCLEOTIDE SEQUENCE</scope>
    <source>
        <tissue evidence="2">Shoot tissue taken approximately 20 cm above the soil surface</tissue>
    </source>
</reference>
<reference evidence="2" key="1">
    <citation type="submission" date="2014-09" db="EMBL/GenBank/DDBJ databases">
        <authorList>
            <person name="Magalhaes I.L.F."/>
            <person name="Oliveira U."/>
            <person name="Santos F.R."/>
            <person name="Vidigal T.H.D.A."/>
            <person name="Brescovit A.D."/>
            <person name="Santos A.J."/>
        </authorList>
    </citation>
    <scope>NUCLEOTIDE SEQUENCE</scope>
    <source>
        <tissue evidence="2">Shoot tissue taken approximately 20 cm above the soil surface</tissue>
    </source>
</reference>
<evidence type="ECO:0000313" key="2">
    <source>
        <dbReference type="EMBL" id="JAD32057.1"/>
    </source>
</evidence>
<keyword evidence="1" id="KW-0812">Transmembrane</keyword>
<proteinExistence type="predicted"/>